<dbReference type="InterPro" id="IPR012373">
    <property type="entry name" value="Ferrdict_sens_TM"/>
</dbReference>
<protein>
    <submittedName>
        <fullName evidence="4">Transmembrane sensor</fullName>
    </submittedName>
</protein>
<dbReference type="InterPro" id="IPR006860">
    <property type="entry name" value="FecR"/>
</dbReference>
<evidence type="ECO:0000256" key="1">
    <source>
        <dbReference type="SAM" id="Phobius"/>
    </source>
</evidence>
<keyword evidence="5" id="KW-1185">Reference proteome</keyword>
<dbReference type="InterPro" id="IPR032623">
    <property type="entry name" value="FecR_N"/>
</dbReference>
<sequence>MTKDNSRGTGLGPIESQAVGWAQKLASGEATAGDIEAARRWRALDPAHDVAFVAAERVWRDIGAARTVLHDPKVDYAMALDALGRRRRSVSRRIVLGGAAATVAAVATYGMSNPPLGLWPSLSQLNADFRTATGEQRNVSFAGDIAINLNTQTSLAIRPAIAAEERIELITGEAAFETTQRGTRILAVLAAGGKAFTEAGRFDVRYVTDADRSPVTVTCFDGRVGVAQGSATAELRSGQRIRYTAAGISEIATVDPIAESNWQRGIVEFRNTPIAEVVDEINRYRPGRIVLMSAKLAQKQINGRFRIGEMDEVLLQLQQAVDANVRHLPGGVVLLS</sequence>
<accession>A0A7W7Z104</accession>
<dbReference type="Proteomes" id="UP000542353">
    <property type="component" value="Unassembled WGS sequence"/>
</dbReference>
<dbReference type="Pfam" id="PF04773">
    <property type="entry name" value="FecR"/>
    <property type="match status" value="1"/>
</dbReference>
<dbReference type="Pfam" id="PF16220">
    <property type="entry name" value="DUF4880"/>
    <property type="match status" value="1"/>
</dbReference>
<evidence type="ECO:0000313" key="4">
    <source>
        <dbReference type="EMBL" id="MBB5045899.1"/>
    </source>
</evidence>
<organism evidence="4 5">
    <name type="scientific">Rhodopseudomonas rhenobacensis</name>
    <dbReference type="NCBI Taxonomy" id="87461"/>
    <lineage>
        <taxon>Bacteria</taxon>
        <taxon>Pseudomonadati</taxon>
        <taxon>Pseudomonadota</taxon>
        <taxon>Alphaproteobacteria</taxon>
        <taxon>Hyphomicrobiales</taxon>
        <taxon>Nitrobacteraceae</taxon>
        <taxon>Rhodopseudomonas</taxon>
    </lineage>
</organism>
<dbReference type="GO" id="GO:0016989">
    <property type="term" value="F:sigma factor antagonist activity"/>
    <property type="evidence" value="ECO:0007669"/>
    <property type="project" value="TreeGrafter"/>
</dbReference>
<evidence type="ECO:0000259" key="2">
    <source>
        <dbReference type="Pfam" id="PF04773"/>
    </source>
</evidence>
<feature type="domain" description="FecR protein" evidence="2">
    <location>
        <begin position="128"/>
        <end position="224"/>
    </location>
</feature>
<dbReference type="PANTHER" id="PTHR30273">
    <property type="entry name" value="PERIPLASMIC SIGNAL SENSOR AND SIGMA FACTOR ACTIVATOR FECR-RELATED"/>
    <property type="match status" value="1"/>
</dbReference>
<evidence type="ECO:0000259" key="3">
    <source>
        <dbReference type="Pfam" id="PF16220"/>
    </source>
</evidence>
<evidence type="ECO:0000313" key="5">
    <source>
        <dbReference type="Proteomes" id="UP000542353"/>
    </source>
</evidence>
<reference evidence="4 5" key="1">
    <citation type="submission" date="2020-08" db="EMBL/GenBank/DDBJ databases">
        <title>Genomic Encyclopedia of Type Strains, Phase IV (KMG-IV): sequencing the most valuable type-strain genomes for metagenomic binning, comparative biology and taxonomic classification.</title>
        <authorList>
            <person name="Goeker M."/>
        </authorList>
    </citation>
    <scope>NUCLEOTIDE SEQUENCE [LARGE SCALE GENOMIC DNA]</scope>
    <source>
        <strain evidence="4 5">DSM 12706</strain>
    </source>
</reference>
<dbReference type="Gene3D" id="2.60.120.1440">
    <property type="match status" value="1"/>
</dbReference>
<dbReference type="EMBL" id="JACHIH010000002">
    <property type="protein sequence ID" value="MBB5045899.1"/>
    <property type="molecule type" value="Genomic_DNA"/>
</dbReference>
<keyword evidence="1" id="KW-0472">Membrane</keyword>
<keyword evidence="1" id="KW-1133">Transmembrane helix</keyword>
<dbReference type="Gene3D" id="3.55.50.30">
    <property type="match status" value="1"/>
</dbReference>
<name>A0A7W7Z104_9BRAD</name>
<gene>
    <name evidence="4" type="ORF">HNR60_000634</name>
</gene>
<comment type="caution">
    <text evidence="4">The sequence shown here is derived from an EMBL/GenBank/DDBJ whole genome shotgun (WGS) entry which is preliminary data.</text>
</comment>
<dbReference type="PANTHER" id="PTHR30273:SF2">
    <property type="entry name" value="PROTEIN FECR"/>
    <property type="match status" value="1"/>
</dbReference>
<feature type="domain" description="FecR N-terminal" evidence="3">
    <location>
        <begin position="17"/>
        <end position="58"/>
    </location>
</feature>
<feature type="transmembrane region" description="Helical" evidence="1">
    <location>
        <begin position="94"/>
        <end position="112"/>
    </location>
</feature>
<dbReference type="RefSeq" id="WP_184254193.1">
    <property type="nucleotide sequence ID" value="NZ_JACHIH010000002.1"/>
</dbReference>
<dbReference type="PIRSF" id="PIRSF018266">
    <property type="entry name" value="FecR"/>
    <property type="match status" value="1"/>
</dbReference>
<dbReference type="AlphaFoldDB" id="A0A7W7Z104"/>
<keyword evidence="1 4" id="KW-0812">Transmembrane</keyword>
<proteinExistence type="predicted"/>